<dbReference type="OrthoDB" id="13313at10239"/>
<dbReference type="EMBL" id="KF740664">
    <property type="protein sequence ID" value="AHH01709.1"/>
    <property type="molecule type" value="Genomic_DNA"/>
</dbReference>
<evidence type="ECO:0000313" key="1">
    <source>
        <dbReference type="EMBL" id="AHH01709.1"/>
    </source>
</evidence>
<dbReference type="RefSeq" id="YP_009001044.1">
    <property type="nucleotide sequence ID" value="NC_023423.1"/>
</dbReference>
<dbReference type="Proteomes" id="UP000202176">
    <property type="component" value="Segment"/>
</dbReference>
<evidence type="ECO:0000313" key="2">
    <source>
        <dbReference type="Proteomes" id="UP000202176"/>
    </source>
</evidence>
<keyword evidence="2" id="KW-1185">Reference proteome</keyword>
<reference evidence="1 2" key="1">
    <citation type="journal article" date="2014" name="Proc. Natl. Acad. Sci. U.S.A.">
        <title>Thirty-thousand-year-old distant relative of giant icosahedral DNA viruses with a pandoravirus morphology.</title>
        <authorList>
            <person name="Legendre M."/>
            <person name="Bartoli J."/>
            <person name="Shmakova L."/>
            <person name="Jeudy S."/>
            <person name="Labadie K."/>
            <person name="Adrait A."/>
            <person name="Lescot M."/>
            <person name="Poirot O."/>
            <person name="Bertaux L."/>
            <person name="Bruley C."/>
            <person name="Coute Y."/>
            <person name="Rivkina E."/>
            <person name="Abergel C."/>
            <person name="Claverie J.M."/>
        </authorList>
    </citation>
    <scope>NUCLEOTIDE SEQUENCE [LARGE SCALE GENOMIC DNA]</scope>
    <source>
        <strain evidence="1">P1084-T</strain>
    </source>
</reference>
<dbReference type="KEGG" id="vg:18266170"/>
<accession>W5S4X8</accession>
<proteinExistence type="predicted"/>
<gene>
    <name evidence="1" type="ORF">pv_142</name>
</gene>
<protein>
    <submittedName>
        <fullName evidence="1">Ankyrin-repeat protein</fullName>
    </submittedName>
</protein>
<name>W5S4X8_9VIRU</name>
<sequence length="430" mass="50346">MEDILFCLAQLKSWSDEFELIPCDSVESAAEFLSEHKLNLSAYFLTEFLLASKFDFLRFWLKQKCLIQTDLRVFTEVFSKGSAEAFDFLVQSGIKFSEDMAKICFLHCCGLTRFDILESILKLEFFNNQLASQKFILEEVPLRLTRMAAVDALCWWKKTFFPSRSAHYFYLVMLEILTIDCKCLCWWKQSKLLETQLEIPPHLHPRFGRNLSPNDFERIHWCKSVQLHPRLEVPVQIPAWGVDTLHSKLYSDNGLFPEVSEVEINTFCNKGDIGKLRWVLANSSYAREGGITLHHTVKAVDIASNLGYLDILDAWVEAHEKWGVPFLYSSDSFVLAAQNYRQTSLNWWLESKFPLNMSLDCRQRCLEVFSHKEEHREKVKDWLQKVDLKYFEILRPCENLQSLPDEILLEISSFIQNAKRQVEKRIEKNP</sequence>
<dbReference type="GeneID" id="18266170"/>
<organism evidence="1 2">
    <name type="scientific">Pithovirus sibericum</name>
    <dbReference type="NCBI Taxonomy" id="1450746"/>
    <lineage>
        <taxon>Viruses</taxon>
        <taxon>Pithoviruses</taxon>
        <taxon>Orthopithovirinae</taxon>
        <taxon>Alphapithovirus</taxon>
        <taxon>Alphapithovirus sibericum</taxon>
    </lineage>
</organism>